<dbReference type="EMBL" id="AMQM01000743">
    <property type="status" value="NOT_ANNOTATED_CDS"/>
    <property type="molecule type" value="Genomic_DNA"/>
</dbReference>
<dbReference type="AlphaFoldDB" id="T1FQ27"/>
<dbReference type="RefSeq" id="XP_009019284.1">
    <property type="nucleotide sequence ID" value="XM_009021036.1"/>
</dbReference>
<dbReference type="HOGENOM" id="CLU_1429462_0_0_1"/>
<protein>
    <recommendedName>
        <fullName evidence="5">SAM domain-containing protein</fullName>
    </recommendedName>
</protein>
<organism evidence="3 4">
    <name type="scientific">Helobdella robusta</name>
    <name type="common">Californian leech</name>
    <dbReference type="NCBI Taxonomy" id="6412"/>
    <lineage>
        <taxon>Eukaryota</taxon>
        <taxon>Metazoa</taxon>
        <taxon>Spiralia</taxon>
        <taxon>Lophotrochozoa</taxon>
        <taxon>Annelida</taxon>
        <taxon>Clitellata</taxon>
        <taxon>Hirudinea</taxon>
        <taxon>Rhynchobdellida</taxon>
        <taxon>Glossiphoniidae</taxon>
        <taxon>Helobdella</taxon>
    </lineage>
</organism>
<dbReference type="EnsemblMetazoa" id="HelroT188508">
    <property type="protein sequence ID" value="HelroP188508"/>
    <property type="gene ID" value="HelroG188508"/>
</dbReference>
<reference evidence="4" key="1">
    <citation type="submission" date="2012-12" db="EMBL/GenBank/DDBJ databases">
        <authorList>
            <person name="Hellsten U."/>
            <person name="Grimwood J."/>
            <person name="Chapman J.A."/>
            <person name="Shapiro H."/>
            <person name="Aerts A."/>
            <person name="Otillar R.P."/>
            <person name="Terry A.Y."/>
            <person name="Boore J.L."/>
            <person name="Simakov O."/>
            <person name="Marletaz F."/>
            <person name="Cho S.-J."/>
            <person name="Edsinger-Gonzales E."/>
            <person name="Havlak P."/>
            <person name="Kuo D.-H."/>
            <person name="Larsson T."/>
            <person name="Lv J."/>
            <person name="Arendt D."/>
            <person name="Savage R."/>
            <person name="Osoegawa K."/>
            <person name="de Jong P."/>
            <person name="Lindberg D.R."/>
            <person name="Seaver E.C."/>
            <person name="Weisblat D.A."/>
            <person name="Putnam N.H."/>
            <person name="Grigoriev I.V."/>
            <person name="Rokhsar D.S."/>
        </authorList>
    </citation>
    <scope>NUCLEOTIDE SEQUENCE</scope>
</reference>
<reference evidence="2 4" key="2">
    <citation type="journal article" date="2013" name="Nature">
        <title>Insights into bilaterian evolution from three spiralian genomes.</title>
        <authorList>
            <person name="Simakov O."/>
            <person name="Marletaz F."/>
            <person name="Cho S.J."/>
            <person name="Edsinger-Gonzales E."/>
            <person name="Havlak P."/>
            <person name="Hellsten U."/>
            <person name="Kuo D.H."/>
            <person name="Larsson T."/>
            <person name="Lv J."/>
            <person name="Arendt D."/>
            <person name="Savage R."/>
            <person name="Osoegawa K."/>
            <person name="de Jong P."/>
            <person name="Grimwood J."/>
            <person name="Chapman J.A."/>
            <person name="Shapiro H."/>
            <person name="Aerts A."/>
            <person name="Otillar R.P."/>
            <person name="Terry A.Y."/>
            <person name="Boore J.L."/>
            <person name="Grigoriev I.V."/>
            <person name="Lindberg D.R."/>
            <person name="Seaver E.C."/>
            <person name="Weisblat D.A."/>
            <person name="Putnam N.H."/>
            <person name="Rokhsar D.S."/>
        </authorList>
    </citation>
    <scope>NUCLEOTIDE SEQUENCE</scope>
</reference>
<dbReference type="InterPro" id="IPR013761">
    <property type="entry name" value="SAM/pointed_sf"/>
</dbReference>
<evidence type="ECO:0000313" key="2">
    <source>
        <dbReference type="EMBL" id="ESO01876.1"/>
    </source>
</evidence>
<feature type="region of interest" description="Disordered" evidence="1">
    <location>
        <begin position="156"/>
        <end position="190"/>
    </location>
</feature>
<accession>T1FQ27</accession>
<dbReference type="CTD" id="20210924"/>
<evidence type="ECO:0000256" key="1">
    <source>
        <dbReference type="SAM" id="MobiDB-lite"/>
    </source>
</evidence>
<dbReference type="EMBL" id="KB096742">
    <property type="protein sequence ID" value="ESO01876.1"/>
    <property type="molecule type" value="Genomic_DNA"/>
</dbReference>
<evidence type="ECO:0008006" key="5">
    <source>
        <dbReference type="Google" id="ProtNLM"/>
    </source>
</evidence>
<evidence type="ECO:0000313" key="4">
    <source>
        <dbReference type="Proteomes" id="UP000015101"/>
    </source>
</evidence>
<dbReference type="GeneID" id="20210924"/>
<proteinExistence type="predicted"/>
<dbReference type="Gene3D" id="1.10.150.50">
    <property type="entry name" value="Transcription Factor, Ets-1"/>
    <property type="match status" value="1"/>
</dbReference>
<sequence length="190" mass="20346">MLPHFKKQINQSLRTVLGLGNLKDLGVVKVGHLKRILSSLKNLKKQSNNNTTAFNSANNPNSGTSANVAAAVTATSTLTPTLSVSPIFNASDINTSVINNCSIGSIKSKPSGTFKETSMAASTATEHHHSGTFAGQHCEMSTPNHENIVQIGNIAKTIRSNNNDDDDDDEEEEDGEDDDEDDGFHEVVKL</sequence>
<reference evidence="3" key="3">
    <citation type="submission" date="2015-06" db="UniProtKB">
        <authorList>
            <consortium name="EnsemblMetazoa"/>
        </authorList>
    </citation>
    <scope>IDENTIFICATION</scope>
</reference>
<keyword evidence="4" id="KW-1185">Reference proteome</keyword>
<dbReference type="InParanoid" id="T1FQ27"/>
<evidence type="ECO:0000313" key="3">
    <source>
        <dbReference type="EnsemblMetazoa" id="HelroP188508"/>
    </source>
</evidence>
<gene>
    <name evidence="3" type="primary">20210924</name>
    <name evidence="2" type="ORF">HELRODRAFT_188508</name>
</gene>
<dbReference type="KEGG" id="hro:HELRODRAFT_188508"/>
<name>T1FQ27_HELRO</name>
<dbReference type="Proteomes" id="UP000015101">
    <property type="component" value="Unassembled WGS sequence"/>
</dbReference>
<feature type="compositionally biased region" description="Acidic residues" evidence="1">
    <location>
        <begin position="163"/>
        <end position="183"/>
    </location>
</feature>